<protein>
    <recommendedName>
        <fullName evidence="3">KTSC domain-containing protein</fullName>
    </recommendedName>
</protein>
<keyword evidence="2" id="KW-1185">Reference proteome</keyword>
<dbReference type="RefSeq" id="WP_303302916.1">
    <property type="nucleotide sequence ID" value="NZ_BAABDA010000050.1"/>
</dbReference>
<sequence length="75" mass="8426">MSRYGNLNGGSGVYSYEIGSDRITITFSTNSIYEYTYESAGNNHIETMKSLAIKGKGLNGYINTYTKFKYSRKIS</sequence>
<gene>
    <name evidence="1" type="ORF">Q4Q40_16020</name>
</gene>
<organism evidence="1 2">
    <name type="scientific">Flavivirga jejuensis</name>
    <dbReference type="NCBI Taxonomy" id="870487"/>
    <lineage>
        <taxon>Bacteria</taxon>
        <taxon>Pseudomonadati</taxon>
        <taxon>Bacteroidota</taxon>
        <taxon>Flavobacteriia</taxon>
        <taxon>Flavobacteriales</taxon>
        <taxon>Flavobacteriaceae</taxon>
        <taxon>Flavivirga</taxon>
    </lineage>
</organism>
<name>A0ABT8WS57_9FLAO</name>
<accession>A0ABT8WS57</accession>
<evidence type="ECO:0008006" key="3">
    <source>
        <dbReference type="Google" id="ProtNLM"/>
    </source>
</evidence>
<evidence type="ECO:0000313" key="2">
    <source>
        <dbReference type="Proteomes" id="UP001176806"/>
    </source>
</evidence>
<comment type="caution">
    <text evidence="1">The sequence shown here is derived from an EMBL/GenBank/DDBJ whole genome shotgun (WGS) entry which is preliminary data.</text>
</comment>
<proteinExistence type="predicted"/>
<dbReference type="Proteomes" id="UP001176806">
    <property type="component" value="Unassembled WGS sequence"/>
</dbReference>
<evidence type="ECO:0000313" key="1">
    <source>
        <dbReference type="EMBL" id="MDO5975702.1"/>
    </source>
</evidence>
<reference evidence="1" key="1">
    <citation type="submission" date="2023-07" db="EMBL/GenBank/DDBJ databases">
        <title>Two novel species in the genus Flavivirga.</title>
        <authorList>
            <person name="Kwon K."/>
        </authorList>
    </citation>
    <scope>NUCLEOTIDE SEQUENCE</scope>
    <source>
        <strain evidence="1">KACC 14158</strain>
    </source>
</reference>
<dbReference type="EMBL" id="JAUOEL010000005">
    <property type="protein sequence ID" value="MDO5975702.1"/>
    <property type="molecule type" value="Genomic_DNA"/>
</dbReference>